<reference evidence="7" key="1">
    <citation type="journal article" date="2019" name="Int. J. Syst. Evol. Microbiol.">
        <title>The Global Catalogue of Microorganisms (GCM) 10K type strain sequencing project: providing services to taxonomists for standard genome sequencing and annotation.</title>
        <authorList>
            <consortium name="The Broad Institute Genomics Platform"/>
            <consortium name="The Broad Institute Genome Sequencing Center for Infectious Disease"/>
            <person name="Wu L."/>
            <person name="Ma J."/>
        </authorList>
    </citation>
    <scope>NUCLEOTIDE SEQUENCE [LARGE SCALE GENOMIC DNA]</scope>
    <source>
        <strain evidence="7">KCTC 23299</strain>
    </source>
</reference>
<accession>A0ABW6A4L9</accession>
<evidence type="ECO:0000259" key="4">
    <source>
        <dbReference type="SMART" id="SM00738"/>
    </source>
</evidence>
<evidence type="ECO:0000259" key="5">
    <source>
        <dbReference type="SMART" id="SM00739"/>
    </source>
</evidence>
<dbReference type="InterPro" id="IPR036735">
    <property type="entry name" value="NGN_dom_sf"/>
</dbReference>
<keyword evidence="2" id="KW-0805">Transcription regulation</keyword>
<dbReference type="PANTHER" id="PTHR30265">
    <property type="entry name" value="RHO-INTERACTING TRANSCRIPTION TERMINATION FACTOR NUSG"/>
    <property type="match status" value="1"/>
</dbReference>
<name>A0ABW6A4L9_9BACT</name>
<dbReference type="SMART" id="SM00738">
    <property type="entry name" value="NGN"/>
    <property type="match status" value="1"/>
</dbReference>
<dbReference type="Proteomes" id="UP001597511">
    <property type="component" value="Unassembled WGS sequence"/>
</dbReference>
<feature type="domain" description="NusG-like N-terminal" evidence="4">
    <location>
        <begin position="14"/>
        <end position="111"/>
    </location>
</feature>
<dbReference type="InterPro" id="IPR006645">
    <property type="entry name" value="NGN-like_dom"/>
</dbReference>
<dbReference type="Pfam" id="PF00467">
    <property type="entry name" value="KOW"/>
    <property type="match status" value="1"/>
</dbReference>
<dbReference type="NCBIfam" id="NF033644">
    <property type="entry name" value="antiterm_UpxY"/>
    <property type="match status" value="1"/>
</dbReference>
<evidence type="ECO:0000313" key="7">
    <source>
        <dbReference type="Proteomes" id="UP001597511"/>
    </source>
</evidence>
<sequence length="176" mass="20374">MTEVAKLCHDIAVTKKWYAIYCRPRWEKKVNKLLTEKGIESYCPLNKIRRKWSDRIKVVEEPLFKSYIFVQVDETEHTDVRRVLGVINFVYWNGKPAVVKDKEIQAIKAFLNEHENVMITPLEIAVGQKVKIIAGPLMDNEAQVLDVNRKTVKVAINSLGYQLVAYIDKTKIDSIK</sequence>
<evidence type="ECO:0000256" key="1">
    <source>
        <dbReference type="ARBA" id="ARBA00022814"/>
    </source>
</evidence>
<organism evidence="6 7">
    <name type="scientific">Terrimonas rubra</name>
    <dbReference type="NCBI Taxonomy" id="1035890"/>
    <lineage>
        <taxon>Bacteria</taxon>
        <taxon>Pseudomonadati</taxon>
        <taxon>Bacteroidota</taxon>
        <taxon>Chitinophagia</taxon>
        <taxon>Chitinophagales</taxon>
        <taxon>Chitinophagaceae</taxon>
        <taxon>Terrimonas</taxon>
    </lineage>
</organism>
<proteinExistence type="predicted"/>
<dbReference type="CDD" id="cd09895">
    <property type="entry name" value="NGN_SP_UpxY"/>
    <property type="match status" value="1"/>
</dbReference>
<dbReference type="Pfam" id="PF02357">
    <property type="entry name" value="NusG"/>
    <property type="match status" value="1"/>
</dbReference>
<dbReference type="InterPro" id="IPR005824">
    <property type="entry name" value="KOW"/>
</dbReference>
<evidence type="ECO:0000256" key="2">
    <source>
        <dbReference type="ARBA" id="ARBA00023015"/>
    </source>
</evidence>
<dbReference type="RefSeq" id="WP_386096591.1">
    <property type="nucleotide sequence ID" value="NZ_JBHUOZ010000001.1"/>
</dbReference>
<gene>
    <name evidence="6" type="ORF">ACFS6H_06880</name>
</gene>
<dbReference type="Gene3D" id="3.30.70.940">
    <property type="entry name" value="NusG, N-terminal domain"/>
    <property type="match status" value="1"/>
</dbReference>
<dbReference type="EMBL" id="JBHUOZ010000001">
    <property type="protein sequence ID" value="MFD2919420.1"/>
    <property type="molecule type" value="Genomic_DNA"/>
</dbReference>
<evidence type="ECO:0000313" key="6">
    <source>
        <dbReference type="EMBL" id="MFD2919420.1"/>
    </source>
</evidence>
<dbReference type="InterPro" id="IPR008991">
    <property type="entry name" value="Translation_prot_SH3-like_sf"/>
</dbReference>
<keyword evidence="3" id="KW-0804">Transcription</keyword>
<protein>
    <submittedName>
        <fullName evidence="6">Transcription termination/antitermination protein NusG</fullName>
    </submittedName>
</protein>
<dbReference type="CDD" id="cd06091">
    <property type="entry name" value="KOW_NusG"/>
    <property type="match status" value="1"/>
</dbReference>
<keyword evidence="7" id="KW-1185">Reference proteome</keyword>
<evidence type="ECO:0000256" key="3">
    <source>
        <dbReference type="ARBA" id="ARBA00023163"/>
    </source>
</evidence>
<dbReference type="SMART" id="SM00739">
    <property type="entry name" value="KOW"/>
    <property type="match status" value="1"/>
</dbReference>
<keyword evidence="1" id="KW-0889">Transcription antitermination</keyword>
<dbReference type="SUPFAM" id="SSF82679">
    <property type="entry name" value="N-utilization substance G protein NusG, N-terminal domain"/>
    <property type="match status" value="1"/>
</dbReference>
<dbReference type="SUPFAM" id="SSF50104">
    <property type="entry name" value="Translation proteins SH3-like domain"/>
    <property type="match status" value="1"/>
</dbReference>
<dbReference type="PANTHER" id="PTHR30265:SF4">
    <property type="entry name" value="KOW MOTIF FAMILY PROTEIN, EXPRESSED"/>
    <property type="match status" value="1"/>
</dbReference>
<dbReference type="InterPro" id="IPR043425">
    <property type="entry name" value="NusG-like"/>
</dbReference>
<feature type="domain" description="KOW" evidence="5">
    <location>
        <begin position="123"/>
        <end position="150"/>
    </location>
</feature>
<comment type="caution">
    <text evidence="6">The sequence shown here is derived from an EMBL/GenBank/DDBJ whole genome shotgun (WGS) entry which is preliminary data.</text>
</comment>